<dbReference type="Pfam" id="PF00013">
    <property type="entry name" value="KH_1"/>
    <property type="match status" value="5"/>
</dbReference>
<comment type="caution">
    <text evidence="5">The sequence shown here is derived from an EMBL/GenBank/DDBJ whole genome shotgun (WGS) entry which is preliminary data.</text>
</comment>
<proteinExistence type="predicted"/>
<reference evidence="5" key="1">
    <citation type="submission" date="2022-12" db="EMBL/GenBank/DDBJ databases">
        <title>Draft genome assemblies for two species of Escallonia (Escalloniales).</title>
        <authorList>
            <person name="Chanderbali A."/>
            <person name="Dervinis C."/>
            <person name="Anghel I."/>
            <person name="Soltis D."/>
            <person name="Soltis P."/>
            <person name="Zapata F."/>
        </authorList>
    </citation>
    <scope>NUCLEOTIDE SEQUENCE</scope>
    <source>
        <strain evidence="5">UCBG64.0493</strain>
        <tissue evidence="5">Leaf</tissue>
    </source>
</reference>
<dbReference type="CDD" id="cd22462">
    <property type="entry name" value="KH-I_HEN4_like_rpt5"/>
    <property type="match status" value="1"/>
</dbReference>
<dbReference type="Gene3D" id="3.30.1370.10">
    <property type="entry name" value="K Homology domain, type 1"/>
    <property type="match status" value="5"/>
</dbReference>
<accession>A0AA88V228</accession>
<keyword evidence="6" id="KW-1185">Reference proteome</keyword>
<feature type="region of interest" description="Disordered" evidence="3">
    <location>
        <begin position="480"/>
        <end position="510"/>
    </location>
</feature>
<dbReference type="InterPro" id="IPR036612">
    <property type="entry name" value="KH_dom_type_1_sf"/>
</dbReference>
<feature type="domain" description="K Homology" evidence="4">
    <location>
        <begin position="136"/>
        <end position="205"/>
    </location>
</feature>
<sequence>MLDPNTTNALHLNGGACSSRSMPPSPLAVPAGHASFRLICHASRVGGVIGKSGSIIKQLQRDTSARIRIDEPSSHSDDRVITVTASNSVDKTITINDASTSDEVEVSAAQEALVRVFERILDVAADSDGVSVGPGGVVSCRLLAEISQAGSVIGKGGKVIEKIRKDSGCRVKVLAPDKGESWDATIEGDILAVKKALVAVSRCIQDCSPVDRTRTITSRPLEAVSRENLPDLYTNLPPPQSSVLQPMPVSSFNHASGNNSRLLEADKIPAMDLRPMQHEVVFRILCSTDRVGGVIGKGGTIVRALQNDTGASISVGASVAECNVRLITISAMEAGIEKGIHSGSRGSPFSVRLAVSSNQVGCLLGKGGAIISEMRKLSGAGIRVIEANQIPKCVSENDQVIQITGELASVQDALYNTTSRLRDNLLPSKMLNGAGTRRDYASLGLHSPVDVSHSVNRHTILTQSMDHLELSHSVDHPLSKTGAGLNPRNTHDVGRGSTSVKGGHELGSGNRSVVVTNTTVEIAVPENVMGSVYGENGSSLTRLRQISGAKVVIHEPRPGTSDRIVVISGNPDETQAAQSLLQAFILTGSS</sequence>
<dbReference type="EMBL" id="JAVXUP010003019">
    <property type="protein sequence ID" value="KAK3000386.1"/>
    <property type="molecule type" value="Genomic_DNA"/>
</dbReference>
<dbReference type="AlphaFoldDB" id="A0AA88V228"/>
<evidence type="ECO:0000259" key="4">
    <source>
        <dbReference type="SMART" id="SM00322"/>
    </source>
</evidence>
<dbReference type="CDD" id="cd22460">
    <property type="entry name" value="KH-I_PEPPER_rpt2_like"/>
    <property type="match status" value="1"/>
</dbReference>
<feature type="domain" description="K Homology" evidence="4">
    <location>
        <begin position="516"/>
        <end position="586"/>
    </location>
</feature>
<dbReference type="PANTHER" id="PTHR10288">
    <property type="entry name" value="KH DOMAIN CONTAINING RNA BINDING PROTEIN"/>
    <property type="match status" value="1"/>
</dbReference>
<feature type="domain" description="K Homology" evidence="4">
    <location>
        <begin position="278"/>
        <end position="334"/>
    </location>
</feature>
<feature type="domain" description="K Homology" evidence="4">
    <location>
        <begin position="32"/>
        <end position="125"/>
    </location>
</feature>
<organism evidence="5 6">
    <name type="scientific">Escallonia herrerae</name>
    <dbReference type="NCBI Taxonomy" id="1293975"/>
    <lineage>
        <taxon>Eukaryota</taxon>
        <taxon>Viridiplantae</taxon>
        <taxon>Streptophyta</taxon>
        <taxon>Embryophyta</taxon>
        <taxon>Tracheophyta</taxon>
        <taxon>Spermatophyta</taxon>
        <taxon>Magnoliopsida</taxon>
        <taxon>eudicotyledons</taxon>
        <taxon>Gunneridae</taxon>
        <taxon>Pentapetalae</taxon>
        <taxon>asterids</taxon>
        <taxon>campanulids</taxon>
        <taxon>Escalloniales</taxon>
        <taxon>Escalloniaceae</taxon>
        <taxon>Escallonia</taxon>
    </lineage>
</organism>
<protein>
    <recommendedName>
        <fullName evidence="4">K Homology domain-containing protein</fullName>
    </recommendedName>
</protein>
<dbReference type="Proteomes" id="UP001188597">
    <property type="component" value="Unassembled WGS sequence"/>
</dbReference>
<name>A0AA88V228_9ASTE</name>
<dbReference type="SMART" id="SM00322">
    <property type="entry name" value="KH"/>
    <property type="match status" value="5"/>
</dbReference>
<evidence type="ECO:0000313" key="6">
    <source>
        <dbReference type="Proteomes" id="UP001188597"/>
    </source>
</evidence>
<keyword evidence="1" id="KW-0677">Repeat</keyword>
<evidence type="ECO:0000256" key="3">
    <source>
        <dbReference type="SAM" id="MobiDB-lite"/>
    </source>
</evidence>
<dbReference type="GO" id="GO:0003723">
    <property type="term" value="F:RNA binding"/>
    <property type="evidence" value="ECO:0007669"/>
    <property type="project" value="UniProtKB-UniRule"/>
</dbReference>
<feature type="domain" description="K Homology" evidence="4">
    <location>
        <begin position="347"/>
        <end position="422"/>
    </location>
</feature>
<dbReference type="InterPro" id="IPR004087">
    <property type="entry name" value="KH_dom"/>
</dbReference>
<dbReference type="InterPro" id="IPR004088">
    <property type="entry name" value="KH_dom_type_1"/>
</dbReference>
<evidence type="ECO:0000256" key="1">
    <source>
        <dbReference type="ARBA" id="ARBA00022737"/>
    </source>
</evidence>
<dbReference type="SUPFAM" id="SSF54791">
    <property type="entry name" value="Eukaryotic type KH-domain (KH-domain type I)"/>
    <property type="match status" value="5"/>
</dbReference>
<evidence type="ECO:0000313" key="5">
    <source>
        <dbReference type="EMBL" id="KAK3000386.1"/>
    </source>
</evidence>
<keyword evidence="2" id="KW-0694">RNA-binding</keyword>
<evidence type="ECO:0000256" key="2">
    <source>
        <dbReference type="PROSITE-ProRule" id="PRU00117"/>
    </source>
</evidence>
<gene>
    <name evidence="5" type="ORF">RJ639_022341</name>
</gene>
<dbReference type="CDD" id="cd22459">
    <property type="entry name" value="KH-I_PEPPER_rpt1_like"/>
    <property type="match status" value="1"/>
</dbReference>
<dbReference type="PROSITE" id="PS50084">
    <property type="entry name" value="KH_TYPE_1"/>
    <property type="match status" value="5"/>
</dbReference>